<dbReference type="Proteomes" id="UP000540656">
    <property type="component" value="Unassembled WGS sequence"/>
</dbReference>
<dbReference type="EMBL" id="JACCAA010000001">
    <property type="protein sequence ID" value="NYG60460.1"/>
    <property type="molecule type" value="Genomic_DNA"/>
</dbReference>
<evidence type="ECO:0000259" key="1">
    <source>
        <dbReference type="Pfam" id="PF13785"/>
    </source>
</evidence>
<evidence type="ECO:0000313" key="2">
    <source>
        <dbReference type="EMBL" id="NYG60460.1"/>
    </source>
</evidence>
<proteinExistence type="predicted"/>
<dbReference type="InterPro" id="IPR025235">
    <property type="entry name" value="DUF4178"/>
</dbReference>
<accession>A0A7Y9S221</accession>
<protein>
    <recommendedName>
        <fullName evidence="1">DUF4178 domain-containing protein</fullName>
    </recommendedName>
</protein>
<name>A0A7Y9S221_9ACTN</name>
<organism evidence="2 3">
    <name type="scientific">Nocardioides daedukensis</name>
    <dbReference type="NCBI Taxonomy" id="634462"/>
    <lineage>
        <taxon>Bacteria</taxon>
        <taxon>Bacillati</taxon>
        <taxon>Actinomycetota</taxon>
        <taxon>Actinomycetes</taxon>
        <taxon>Propionibacteriales</taxon>
        <taxon>Nocardioidaceae</taxon>
        <taxon>Nocardioides</taxon>
    </lineage>
</organism>
<dbReference type="Pfam" id="PF13785">
    <property type="entry name" value="DUF4178"/>
    <property type="match status" value="1"/>
</dbReference>
<evidence type="ECO:0000313" key="3">
    <source>
        <dbReference type="Proteomes" id="UP000540656"/>
    </source>
</evidence>
<dbReference type="AlphaFoldDB" id="A0A7Y9S221"/>
<keyword evidence="3" id="KW-1185">Reference proteome</keyword>
<feature type="domain" description="DUF4178" evidence="1">
    <location>
        <begin position="54"/>
        <end position="188"/>
    </location>
</feature>
<sequence length="201" mass="22204">MGWLIGIVVLAAVAALVVWFVRRRSKPADGPFQPDDVVGTADLVSTDALRTLQNGDVIEYLGHKWFVRGRLDFNEDGYVWTEHLLDDAEEKRWVSVEDDEGFEVSLWHSIPLGDIDQGTAGDRDVIVAGTAYRLQERGTARFSALGSTGTAPSGQIDYADYRSNDGKLLGFEKFGSSWEASVGEMLQPFELTVFPGSDRTE</sequence>
<reference evidence="2 3" key="1">
    <citation type="submission" date="2020-07" db="EMBL/GenBank/DDBJ databases">
        <title>Sequencing the genomes of 1000 actinobacteria strains.</title>
        <authorList>
            <person name="Klenk H.-P."/>
        </authorList>
    </citation>
    <scope>NUCLEOTIDE SEQUENCE [LARGE SCALE GENOMIC DNA]</scope>
    <source>
        <strain evidence="2 3">DSM 23819</strain>
    </source>
</reference>
<comment type="caution">
    <text evidence="2">The sequence shown here is derived from an EMBL/GenBank/DDBJ whole genome shotgun (WGS) entry which is preliminary data.</text>
</comment>
<gene>
    <name evidence="2" type="ORF">BJ980_003383</name>
</gene>
<dbReference type="RefSeq" id="WP_179503386.1">
    <property type="nucleotide sequence ID" value="NZ_JACCAA010000001.1"/>
</dbReference>